<protein>
    <submittedName>
        <fullName evidence="1">Uncharacterized protein</fullName>
    </submittedName>
</protein>
<evidence type="ECO:0000313" key="1">
    <source>
        <dbReference type="EMBL" id="CAF4623375.1"/>
    </source>
</evidence>
<sequence length="59" mass="6705">KKSIPNSSKNNSNQIKERHSLETTYQSNYSNQEGLASHIVYDETIIKSPSSNEQLVGYF</sequence>
<proteinExistence type="predicted"/>
<dbReference type="EMBL" id="CAJOBI010108847">
    <property type="protein sequence ID" value="CAF4623375.1"/>
    <property type="molecule type" value="Genomic_DNA"/>
</dbReference>
<feature type="non-terminal residue" evidence="1">
    <location>
        <position position="1"/>
    </location>
</feature>
<comment type="caution">
    <text evidence="1">The sequence shown here is derived from an EMBL/GenBank/DDBJ whole genome shotgun (WGS) entry which is preliminary data.</text>
</comment>
<gene>
    <name evidence="1" type="ORF">SMN809_LOCUS39987</name>
</gene>
<organism evidence="1 2">
    <name type="scientific">Rotaria magnacalcarata</name>
    <dbReference type="NCBI Taxonomy" id="392030"/>
    <lineage>
        <taxon>Eukaryota</taxon>
        <taxon>Metazoa</taxon>
        <taxon>Spiralia</taxon>
        <taxon>Gnathifera</taxon>
        <taxon>Rotifera</taxon>
        <taxon>Eurotatoria</taxon>
        <taxon>Bdelloidea</taxon>
        <taxon>Philodinida</taxon>
        <taxon>Philodinidae</taxon>
        <taxon>Rotaria</taxon>
    </lineage>
</organism>
<accession>A0A8S2ZBX6</accession>
<dbReference type="Proteomes" id="UP000676336">
    <property type="component" value="Unassembled WGS sequence"/>
</dbReference>
<evidence type="ECO:0000313" key="2">
    <source>
        <dbReference type="Proteomes" id="UP000676336"/>
    </source>
</evidence>
<reference evidence="1" key="1">
    <citation type="submission" date="2021-02" db="EMBL/GenBank/DDBJ databases">
        <authorList>
            <person name="Nowell W R."/>
        </authorList>
    </citation>
    <scope>NUCLEOTIDE SEQUENCE</scope>
</reference>
<name>A0A8S2ZBX6_9BILA</name>
<dbReference type="AlphaFoldDB" id="A0A8S2ZBX6"/>